<evidence type="ECO:0000256" key="9">
    <source>
        <dbReference type="ARBA" id="ARBA00022842"/>
    </source>
</evidence>
<dbReference type="AlphaFoldDB" id="A0A0C2R8F8"/>
<name>A0A0C2R8F8_9RICK</name>
<dbReference type="GO" id="GO:0002949">
    <property type="term" value="P:tRNA threonylcarbamoyladenosine modification"/>
    <property type="evidence" value="ECO:0007669"/>
    <property type="project" value="InterPro"/>
</dbReference>
<evidence type="ECO:0000256" key="6">
    <source>
        <dbReference type="ARBA" id="ARBA00022723"/>
    </source>
</evidence>
<evidence type="ECO:0000256" key="5">
    <source>
        <dbReference type="ARBA" id="ARBA00022694"/>
    </source>
</evidence>
<keyword evidence="8 11" id="KW-0067">ATP-binding</keyword>
<comment type="caution">
    <text evidence="11">The sequence shown here is derived from an EMBL/GenBank/DDBJ whole genome shotgun (WGS) entry which is preliminary data.</text>
</comment>
<dbReference type="Pfam" id="PF02367">
    <property type="entry name" value="TsaE"/>
    <property type="match status" value="2"/>
</dbReference>
<proteinExistence type="inferred from homology"/>
<dbReference type="InterPro" id="IPR003442">
    <property type="entry name" value="T6A_TsaE"/>
</dbReference>
<keyword evidence="5" id="KW-0819">tRNA processing</keyword>
<dbReference type="GO" id="GO:0005737">
    <property type="term" value="C:cytoplasm"/>
    <property type="evidence" value="ECO:0007669"/>
    <property type="project" value="UniProtKB-SubCell"/>
</dbReference>
<keyword evidence="12" id="KW-1185">Reference proteome</keyword>
<evidence type="ECO:0000313" key="12">
    <source>
        <dbReference type="Proteomes" id="UP000031952"/>
    </source>
</evidence>
<reference evidence="11 12" key="1">
    <citation type="submission" date="2014-12" db="EMBL/GenBank/DDBJ databases">
        <title>Whole genome sequence of Candidatus Rickettsia asemboensis strain NMRCii isolated from cat fleas in west Kenya.</title>
        <authorList>
            <person name="Jima D."/>
            <person name="Luce-Fedrow A."/>
            <person name="Yang Y."/>
            <person name="Maina A.N."/>
            <person name="Snesrud E.C."/>
            <person name="Jarman R.G."/>
            <person name="Richards A.L."/>
            <person name="Hang J."/>
        </authorList>
    </citation>
    <scope>NUCLEOTIDE SEQUENCE [LARGE SCALE GENOMIC DNA]</scope>
    <source>
        <strain evidence="11 12">NMRCii</strain>
    </source>
</reference>
<dbReference type="InterPro" id="IPR027417">
    <property type="entry name" value="P-loop_NTPase"/>
</dbReference>
<dbReference type="GO" id="GO:0046872">
    <property type="term" value="F:metal ion binding"/>
    <property type="evidence" value="ECO:0007669"/>
    <property type="project" value="UniProtKB-KW"/>
</dbReference>
<evidence type="ECO:0000256" key="8">
    <source>
        <dbReference type="ARBA" id="ARBA00022840"/>
    </source>
</evidence>
<keyword evidence="9" id="KW-0460">Magnesium</keyword>
<dbReference type="Proteomes" id="UP000031952">
    <property type="component" value="Unassembled WGS sequence"/>
</dbReference>
<evidence type="ECO:0000256" key="10">
    <source>
        <dbReference type="ARBA" id="ARBA00032441"/>
    </source>
</evidence>
<evidence type="ECO:0000256" key="7">
    <source>
        <dbReference type="ARBA" id="ARBA00022741"/>
    </source>
</evidence>
<evidence type="ECO:0000313" key="11">
    <source>
        <dbReference type="EMBL" id="KIJ88508.1"/>
    </source>
</evidence>
<accession>A0A0C2R8F8</accession>
<evidence type="ECO:0000256" key="3">
    <source>
        <dbReference type="ARBA" id="ARBA00019010"/>
    </source>
</evidence>
<comment type="similarity">
    <text evidence="2">Belongs to the TsaE family.</text>
</comment>
<dbReference type="Gene3D" id="3.40.50.300">
    <property type="entry name" value="P-loop containing nucleotide triphosphate hydrolases"/>
    <property type="match status" value="1"/>
</dbReference>
<dbReference type="SUPFAM" id="SSF52540">
    <property type="entry name" value="P-loop containing nucleoside triphosphate hydrolases"/>
    <property type="match status" value="1"/>
</dbReference>
<protein>
    <recommendedName>
        <fullName evidence="3">tRNA threonylcarbamoyladenosine biosynthesis protein TsaE</fullName>
    </recommendedName>
    <alternativeName>
        <fullName evidence="10">t(6)A37 threonylcarbamoyladenosine biosynthesis protein TsaE</fullName>
    </alternativeName>
</protein>
<dbReference type="EMBL" id="JWSW01000052">
    <property type="protein sequence ID" value="KIJ88508.1"/>
    <property type="molecule type" value="Genomic_DNA"/>
</dbReference>
<comment type="subcellular location">
    <subcellularLocation>
        <location evidence="1">Cytoplasm</location>
    </subcellularLocation>
</comment>
<dbReference type="GO" id="GO:0005524">
    <property type="term" value="F:ATP binding"/>
    <property type="evidence" value="ECO:0007669"/>
    <property type="project" value="UniProtKB-KW"/>
</dbReference>
<keyword evidence="4" id="KW-0963">Cytoplasm</keyword>
<evidence type="ECO:0000256" key="4">
    <source>
        <dbReference type="ARBA" id="ARBA00022490"/>
    </source>
</evidence>
<dbReference type="PANTHER" id="PTHR33540:SF2">
    <property type="entry name" value="TRNA THREONYLCARBAMOYLADENOSINE BIOSYNTHESIS PROTEIN TSAE"/>
    <property type="match status" value="1"/>
</dbReference>
<keyword evidence="6" id="KW-0479">Metal-binding</keyword>
<gene>
    <name evidence="11" type="ORF">SB78_05300</name>
</gene>
<dbReference type="PANTHER" id="PTHR33540">
    <property type="entry name" value="TRNA THREONYLCARBAMOYLADENOSINE BIOSYNTHESIS PROTEIN TSAE"/>
    <property type="match status" value="1"/>
</dbReference>
<keyword evidence="7" id="KW-0547">Nucleotide-binding</keyword>
<dbReference type="RefSeq" id="WP_041079122.1">
    <property type="nucleotide sequence ID" value="NZ_JWSW01000052.1"/>
</dbReference>
<evidence type="ECO:0000256" key="2">
    <source>
        <dbReference type="ARBA" id="ARBA00007599"/>
    </source>
</evidence>
<organism evidence="11 12">
    <name type="scientific">Rickettsia asembonensis</name>
    <dbReference type="NCBI Taxonomy" id="1068590"/>
    <lineage>
        <taxon>Bacteria</taxon>
        <taxon>Pseudomonadati</taxon>
        <taxon>Pseudomonadota</taxon>
        <taxon>Alphaproteobacteria</taxon>
        <taxon>Rickettsiales</taxon>
        <taxon>Rickettsiaceae</taxon>
        <taxon>Rickettsieae</taxon>
        <taxon>Rickettsia</taxon>
        <taxon>spotted fever group</taxon>
    </lineage>
</organism>
<evidence type="ECO:0000256" key="1">
    <source>
        <dbReference type="ARBA" id="ARBA00004496"/>
    </source>
</evidence>
<sequence length="206" mass="23902">MHTLNNEEETKKLVKLLAQSLKPNDIVLLNGDLGSGKTFFCREIIKYFCGENTSIISPTFNLLQTYQVPNFTIVNSDSFDNRREERSLYTNRRDDEQRSSKRGSIDYIYHYDLYRLKSPEEIYELGFEEALNGNLVLIEWSEIIKHLLTPPLIEVNLEVLDENKRLCSIIANSSESSLIDFLQDSPLFGTKLDIQRDKTSTRKIEL</sequence>